<keyword evidence="14" id="KW-1185">Reference proteome</keyword>
<evidence type="ECO:0000256" key="2">
    <source>
        <dbReference type="ARBA" id="ARBA00022475"/>
    </source>
</evidence>
<evidence type="ECO:0000256" key="6">
    <source>
        <dbReference type="ARBA" id="ARBA00023136"/>
    </source>
</evidence>
<evidence type="ECO:0000256" key="4">
    <source>
        <dbReference type="ARBA" id="ARBA00022989"/>
    </source>
</evidence>
<evidence type="ECO:0000256" key="9">
    <source>
        <dbReference type="ARBA" id="ARBA00023224"/>
    </source>
</evidence>
<feature type="transmembrane region" description="Helical" evidence="12">
    <location>
        <begin position="160"/>
        <end position="183"/>
    </location>
</feature>
<evidence type="ECO:0000256" key="8">
    <source>
        <dbReference type="ARBA" id="ARBA00023170"/>
    </source>
</evidence>
<dbReference type="Gene3D" id="1.20.1070.10">
    <property type="entry name" value="Rhodopsin 7-helix transmembrane proteins"/>
    <property type="match status" value="1"/>
</dbReference>
<keyword evidence="2" id="KW-1003">Cell membrane</keyword>
<keyword evidence="6 12" id="KW-0472">Membrane</keyword>
<dbReference type="GO" id="GO:0005886">
    <property type="term" value="C:plasma membrane"/>
    <property type="evidence" value="ECO:0007669"/>
    <property type="project" value="UniProtKB-SubCell"/>
</dbReference>
<feature type="compositionally biased region" description="Polar residues" evidence="11">
    <location>
        <begin position="391"/>
        <end position="413"/>
    </location>
</feature>
<name>A0A1I8BMG9_MELHA</name>
<evidence type="ECO:0000256" key="5">
    <source>
        <dbReference type="ARBA" id="ARBA00023040"/>
    </source>
</evidence>
<proteinExistence type="predicted"/>
<evidence type="ECO:0000256" key="11">
    <source>
        <dbReference type="SAM" id="MobiDB-lite"/>
    </source>
</evidence>
<evidence type="ECO:0000256" key="10">
    <source>
        <dbReference type="SAM" id="Coils"/>
    </source>
</evidence>
<evidence type="ECO:0000313" key="15">
    <source>
        <dbReference type="WBParaSite" id="MhA1_Contig342.frz3.gene11"/>
    </source>
</evidence>
<feature type="compositionally biased region" description="Low complexity" evidence="11">
    <location>
        <begin position="293"/>
        <end position="304"/>
    </location>
</feature>
<dbReference type="PANTHER" id="PTHR24248:SF125">
    <property type="entry name" value="DOPAMINE D2-LIKE RECEPTOR"/>
    <property type="match status" value="1"/>
</dbReference>
<feature type="region of interest" description="Disordered" evidence="11">
    <location>
        <begin position="292"/>
        <end position="311"/>
    </location>
</feature>
<dbReference type="Proteomes" id="UP000095281">
    <property type="component" value="Unplaced"/>
</dbReference>
<evidence type="ECO:0000256" key="7">
    <source>
        <dbReference type="ARBA" id="ARBA00023157"/>
    </source>
</evidence>
<feature type="region of interest" description="Disordered" evidence="11">
    <location>
        <begin position="446"/>
        <end position="515"/>
    </location>
</feature>
<keyword evidence="7" id="KW-1015">Disulfide bond</keyword>
<keyword evidence="4 12" id="KW-1133">Transmembrane helix</keyword>
<feature type="region of interest" description="Disordered" evidence="11">
    <location>
        <begin position="385"/>
        <end position="424"/>
    </location>
</feature>
<dbReference type="PANTHER" id="PTHR24248">
    <property type="entry name" value="ADRENERGIC RECEPTOR-RELATED G-PROTEIN COUPLED RECEPTOR"/>
    <property type="match status" value="1"/>
</dbReference>
<protein>
    <submittedName>
        <fullName evidence="15">G_PROTEIN_RECEP_F1_2 domain-containing protein</fullName>
    </submittedName>
</protein>
<dbReference type="PROSITE" id="PS50262">
    <property type="entry name" value="G_PROTEIN_RECEP_F1_2"/>
    <property type="match status" value="1"/>
</dbReference>
<evidence type="ECO:0000256" key="1">
    <source>
        <dbReference type="ARBA" id="ARBA00004651"/>
    </source>
</evidence>
<keyword evidence="8" id="KW-0675">Receptor</keyword>
<evidence type="ECO:0000259" key="13">
    <source>
        <dbReference type="PROSITE" id="PS50262"/>
    </source>
</evidence>
<dbReference type="GO" id="GO:0001591">
    <property type="term" value="F:dopamine neurotransmitter receptor activity, coupled via Gi/Go"/>
    <property type="evidence" value="ECO:0007669"/>
    <property type="project" value="TreeGrafter"/>
</dbReference>
<feature type="compositionally biased region" description="Basic residues" evidence="11">
    <location>
        <begin position="485"/>
        <end position="506"/>
    </location>
</feature>
<dbReference type="WBParaSite" id="MhA1_Contig342.frz3.gene11">
    <property type="protein sequence ID" value="MhA1_Contig342.frz3.gene11"/>
    <property type="gene ID" value="MhA1_Contig342.frz3.gene11"/>
</dbReference>
<dbReference type="AlphaFoldDB" id="A0A1I8BMG9"/>
<evidence type="ECO:0000313" key="14">
    <source>
        <dbReference type="Proteomes" id="UP000095281"/>
    </source>
</evidence>
<dbReference type="GO" id="GO:0045202">
    <property type="term" value="C:synapse"/>
    <property type="evidence" value="ECO:0007669"/>
    <property type="project" value="GOC"/>
</dbReference>
<evidence type="ECO:0000256" key="12">
    <source>
        <dbReference type="SAM" id="Phobius"/>
    </source>
</evidence>
<dbReference type="SUPFAM" id="SSF81321">
    <property type="entry name" value="Family A G protein-coupled receptor-like"/>
    <property type="match status" value="1"/>
</dbReference>
<dbReference type="InterPro" id="IPR000276">
    <property type="entry name" value="GPCR_Rhodpsn"/>
</dbReference>
<evidence type="ECO:0000256" key="3">
    <source>
        <dbReference type="ARBA" id="ARBA00022692"/>
    </source>
</evidence>
<keyword evidence="3 12" id="KW-0812">Transmembrane</keyword>
<accession>A0A1I8BMG9</accession>
<keyword evidence="5" id="KW-0297">G-protein coupled receptor</keyword>
<dbReference type="InterPro" id="IPR017452">
    <property type="entry name" value="GPCR_Rhodpsn_7TM"/>
</dbReference>
<feature type="transmembrane region" description="Helical" evidence="12">
    <location>
        <begin position="120"/>
        <end position="140"/>
    </location>
</feature>
<reference evidence="15" key="1">
    <citation type="submission" date="2016-11" db="UniProtKB">
        <authorList>
            <consortium name="WormBaseParasite"/>
        </authorList>
    </citation>
    <scope>IDENTIFICATION</scope>
</reference>
<dbReference type="Pfam" id="PF00001">
    <property type="entry name" value="7tm_1"/>
    <property type="match status" value="1"/>
</dbReference>
<feature type="domain" description="G-protein coupled receptors family 1 profile" evidence="13">
    <location>
        <begin position="16"/>
        <end position="210"/>
    </location>
</feature>
<dbReference type="GO" id="GO:0004930">
    <property type="term" value="F:G protein-coupled receptor activity"/>
    <property type="evidence" value="ECO:0007669"/>
    <property type="project" value="UniProtKB-KW"/>
</dbReference>
<feature type="transmembrane region" description="Helical" evidence="12">
    <location>
        <begin position="32"/>
        <end position="51"/>
    </location>
</feature>
<keyword evidence="10" id="KW-0175">Coiled coil</keyword>
<feature type="coiled-coil region" evidence="10">
    <location>
        <begin position="242"/>
        <end position="269"/>
    </location>
</feature>
<feature type="transmembrane region" description="Helical" evidence="12">
    <location>
        <begin position="57"/>
        <end position="74"/>
    </location>
</feature>
<keyword evidence="9" id="KW-0807">Transducer</keyword>
<organism evidence="14 15">
    <name type="scientific">Meloidogyne hapla</name>
    <name type="common">Root-knot nematode worm</name>
    <dbReference type="NCBI Taxonomy" id="6305"/>
    <lineage>
        <taxon>Eukaryota</taxon>
        <taxon>Metazoa</taxon>
        <taxon>Ecdysozoa</taxon>
        <taxon>Nematoda</taxon>
        <taxon>Chromadorea</taxon>
        <taxon>Rhabditida</taxon>
        <taxon>Tylenchina</taxon>
        <taxon>Tylenchomorpha</taxon>
        <taxon>Tylenchoidea</taxon>
        <taxon>Meloidogynidae</taxon>
        <taxon>Meloidogyninae</taxon>
        <taxon>Meloidogyne</taxon>
    </lineage>
</organism>
<dbReference type="PRINTS" id="PR00237">
    <property type="entry name" value="GPCRRHODOPSN"/>
</dbReference>
<comment type="subcellular location">
    <subcellularLocation>
        <location evidence="1">Cell membrane</location>
        <topology evidence="1">Multi-pass membrane protein</topology>
    </subcellularLocation>
</comment>
<sequence length="515" mass="57989">MIEANPSNDPSVSLESNLFLLPTGQVQYGPEIFLYGFILSLHSAINFLILGLAVADFMVALFVMPYAVYVYVIISNLKILAHNLNLNLTISGTRWSLDVGYKAISKPIQYSRQAQNICRVVKLFVFVWIYSFCVASPIVLGFNEPPDNEGILFECRFYNAYFSLLSSFVSFVFPCCVVIFVYVRIIRALRRREKAAKLRKAQQNLSLKKKHGSQATYKPKAEPDEAGEIVAGPAVNMMMIALPSLNRQIKRYERHKQALEEAEVILDDEEFSSVESLNEDVRILTNDFISEVPTSKTSSRPTTSFEPTKRSDDSGLINRFRLSFSGVLETRKGSSISVKADEVVPSIFQARKRSSCDVGTIIFANESKRRKSGTAMNSLGVRNLPLRTKSNRGSKYNGRLNSTLNPVRRSSSAVELPTPQKCTEDKNFKTSTQYIKSKGIKKEEWKEEEDIEDQTSPLTSGAELEIDKQKIQLGGNTQNTQGSRRDRHASLRRKVYKSQRKEKRATKTLGIVVGQ</sequence>